<organism evidence="2 3">
    <name type="scientific">Emticicia agri</name>
    <dbReference type="NCBI Taxonomy" id="2492393"/>
    <lineage>
        <taxon>Bacteria</taxon>
        <taxon>Pseudomonadati</taxon>
        <taxon>Bacteroidota</taxon>
        <taxon>Cytophagia</taxon>
        <taxon>Cytophagales</taxon>
        <taxon>Leadbetterellaceae</taxon>
        <taxon>Emticicia</taxon>
    </lineage>
</organism>
<dbReference type="AlphaFoldDB" id="A0A4Q5LVD1"/>
<dbReference type="Gene3D" id="3.40.50.720">
    <property type="entry name" value="NAD(P)-binding Rossmann-like Domain"/>
    <property type="match status" value="1"/>
</dbReference>
<dbReference type="SUPFAM" id="SSF50129">
    <property type="entry name" value="GroES-like"/>
    <property type="match status" value="1"/>
</dbReference>
<evidence type="ECO:0000313" key="3">
    <source>
        <dbReference type="Proteomes" id="UP000293162"/>
    </source>
</evidence>
<feature type="domain" description="Enoyl reductase (ER)" evidence="1">
    <location>
        <begin position="10"/>
        <end position="311"/>
    </location>
</feature>
<sequence length="314" mass="34438">MKALVYQKFGDTNVLQTIEEPKPSVQSNQVLIKIKAVSINPLDWKIRKGEMKLMSGSTFPKHTGVDFAGIIEDTGASVTNFKKGDEVFGVVKNNMKEGALAEYVAVPSTLVWKKPIQINFVQAASIPIVGAAAVTTLQKMGSINAQSEILINGATGGFGMFLLQLLKQKQAKITAVTSTKALDFAKKWGADVVIDYTKENVLSQKKTYDTVIDLSGKMGYINAKQLMKPKALFINPTPKPVEIITSFFKNLFTGKKHIAMLSNPSTDNMDVLLNAVDNGLQIEVSKIFSFVQSKEAYQYAEQGRYIGKVAVEFN</sequence>
<dbReference type="InterPro" id="IPR020843">
    <property type="entry name" value="ER"/>
</dbReference>
<dbReference type="Pfam" id="PF13602">
    <property type="entry name" value="ADH_zinc_N_2"/>
    <property type="match status" value="1"/>
</dbReference>
<evidence type="ECO:0000259" key="1">
    <source>
        <dbReference type="SMART" id="SM00829"/>
    </source>
</evidence>
<name>A0A4Q5LVD1_9BACT</name>
<dbReference type="InterPro" id="IPR013154">
    <property type="entry name" value="ADH-like_N"/>
</dbReference>
<dbReference type="SUPFAM" id="SSF51735">
    <property type="entry name" value="NAD(P)-binding Rossmann-fold domains"/>
    <property type="match status" value="1"/>
</dbReference>
<dbReference type="InterPro" id="IPR052733">
    <property type="entry name" value="Chloroplast_QOR"/>
</dbReference>
<accession>A0A4Q5LVD1</accession>
<dbReference type="Pfam" id="PF08240">
    <property type="entry name" value="ADH_N"/>
    <property type="match status" value="1"/>
</dbReference>
<gene>
    <name evidence="2" type="ORF">EWM59_20865</name>
</gene>
<protein>
    <submittedName>
        <fullName evidence="2">NAD(P)-dependent alcohol dehydrogenase</fullName>
    </submittedName>
</protein>
<proteinExistence type="predicted"/>
<dbReference type="PANTHER" id="PTHR44013">
    <property type="entry name" value="ZINC-TYPE ALCOHOL DEHYDROGENASE-LIKE PROTEIN C16A3.02C"/>
    <property type="match status" value="1"/>
</dbReference>
<dbReference type="PANTHER" id="PTHR44013:SF1">
    <property type="entry name" value="ZINC-TYPE ALCOHOL DEHYDROGENASE-LIKE PROTEIN C16A3.02C"/>
    <property type="match status" value="1"/>
</dbReference>
<keyword evidence="3" id="KW-1185">Reference proteome</keyword>
<comment type="caution">
    <text evidence="2">The sequence shown here is derived from an EMBL/GenBank/DDBJ whole genome shotgun (WGS) entry which is preliminary data.</text>
</comment>
<dbReference type="SMART" id="SM00829">
    <property type="entry name" value="PKS_ER"/>
    <property type="match status" value="1"/>
</dbReference>
<evidence type="ECO:0000313" key="2">
    <source>
        <dbReference type="EMBL" id="RYU93691.1"/>
    </source>
</evidence>
<dbReference type="OrthoDB" id="648910at2"/>
<dbReference type="InterPro" id="IPR036291">
    <property type="entry name" value="NAD(P)-bd_dom_sf"/>
</dbReference>
<dbReference type="Proteomes" id="UP000293162">
    <property type="component" value="Unassembled WGS sequence"/>
</dbReference>
<reference evidence="2 3" key="1">
    <citation type="submission" date="2019-02" db="EMBL/GenBank/DDBJ databases">
        <title>Bacterial novel species Emticicia sp. 17J42-9 isolated from soil.</title>
        <authorList>
            <person name="Jung H.-Y."/>
        </authorList>
    </citation>
    <scope>NUCLEOTIDE SEQUENCE [LARGE SCALE GENOMIC DNA]</scope>
    <source>
        <strain evidence="2 3">17J42-9</strain>
    </source>
</reference>
<dbReference type="InterPro" id="IPR011032">
    <property type="entry name" value="GroES-like_sf"/>
</dbReference>
<dbReference type="CDD" id="cd08267">
    <property type="entry name" value="MDR1"/>
    <property type="match status" value="1"/>
</dbReference>
<dbReference type="Gene3D" id="3.90.180.10">
    <property type="entry name" value="Medium-chain alcohol dehydrogenases, catalytic domain"/>
    <property type="match status" value="1"/>
</dbReference>
<dbReference type="RefSeq" id="WP_130023194.1">
    <property type="nucleotide sequence ID" value="NZ_SEWF01000039.1"/>
</dbReference>
<dbReference type="GO" id="GO:0016491">
    <property type="term" value="F:oxidoreductase activity"/>
    <property type="evidence" value="ECO:0007669"/>
    <property type="project" value="InterPro"/>
</dbReference>
<dbReference type="EMBL" id="SEWF01000039">
    <property type="protein sequence ID" value="RYU93691.1"/>
    <property type="molecule type" value="Genomic_DNA"/>
</dbReference>